<dbReference type="Proteomes" id="UP000290588">
    <property type="component" value="Unassembled WGS sequence"/>
</dbReference>
<keyword evidence="1" id="KW-0547">Nucleotide-binding</keyword>
<dbReference type="InterPro" id="IPR028350">
    <property type="entry name" value="DNAC/IstB-like"/>
</dbReference>
<dbReference type="PIRSF" id="PIRSF003073">
    <property type="entry name" value="DNAC_TnpB_IstB"/>
    <property type="match status" value="1"/>
</dbReference>
<feature type="domain" description="IstB-like ATP-binding" evidence="3">
    <location>
        <begin position="10"/>
        <end position="240"/>
    </location>
</feature>
<organism evidence="5 7">
    <name type="scientific">Arcobacter ellisii</name>
    <dbReference type="NCBI Taxonomy" id="913109"/>
    <lineage>
        <taxon>Bacteria</taxon>
        <taxon>Pseudomonadati</taxon>
        <taxon>Campylobacterota</taxon>
        <taxon>Epsilonproteobacteria</taxon>
        <taxon>Campylobacterales</taxon>
        <taxon>Arcobacteraceae</taxon>
        <taxon>Arcobacter</taxon>
    </lineage>
</organism>
<evidence type="ECO:0000313" key="7">
    <source>
        <dbReference type="Proteomes" id="UP000290588"/>
    </source>
</evidence>
<dbReference type="Pfam" id="PF01695">
    <property type="entry name" value="IstB_IS21"/>
    <property type="match status" value="1"/>
</dbReference>
<dbReference type="Proteomes" id="UP000262582">
    <property type="component" value="Chromosome"/>
</dbReference>
<reference evidence="5 7" key="1">
    <citation type="submission" date="2017-09" db="EMBL/GenBank/DDBJ databases">
        <title>Genomics of the genus Arcobacter.</title>
        <authorList>
            <person name="Perez-Cataluna A."/>
            <person name="Figueras M.J."/>
            <person name="Salas-Masso N."/>
        </authorList>
    </citation>
    <scope>NUCLEOTIDE SEQUENCE [LARGE SCALE GENOMIC DNA]</scope>
    <source>
        <strain evidence="5 7">CECT 7837</strain>
    </source>
</reference>
<evidence type="ECO:0000313" key="4">
    <source>
        <dbReference type="EMBL" id="AXX95279.1"/>
    </source>
</evidence>
<reference evidence="4 6" key="2">
    <citation type="submission" date="2018-08" db="EMBL/GenBank/DDBJ databases">
        <title>Complete genome of the Arcobacter ellisii type strain LMG 26155.</title>
        <authorList>
            <person name="Miller W.G."/>
            <person name="Yee E."/>
            <person name="Bono J.L."/>
        </authorList>
    </citation>
    <scope>NUCLEOTIDE SEQUENCE [LARGE SCALE GENOMIC DNA]</scope>
    <source>
        <strain evidence="4 6">LMG 26155</strain>
    </source>
</reference>
<evidence type="ECO:0000313" key="5">
    <source>
        <dbReference type="EMBL" id="RXI30073.1"/>
    </source>
</evidence>
<name>A0A347U8V1_9BACT</name>
<evidence type="ECO:0000313" key="6">
    <source>
        <dbReference type="Proteomes" id="UP000262582"/>
    </source>
</evidence>
<dbReference type="PANTHER" id="PTHR30050:SF4">
    <property type="entry name" value="ATP-BINDING PROTEIN RV3427C IN INSERTION SEQUENCE-RELATED"/>
    <property type="match status" value="1"/>
</dbReference>
<gene>
    <name evidence="4" type="ORF">AELL_1621</name>
    <name evidence="5" type="ORF">CP962_08690</name>
</gene>
<dbReference type="CDD" id="cd00009">
    <property type="entry name" value="AAA"/>
    <property type="match status" value="1"/>
</dbReference>
<protein>
    <submittedName>
        <fullName evidence="4">Transposase-associated protein, IS21 family</fullName>
    </submittedName>
</protein>
<dbReference type="Gene3D" id="3.40.50.300">
    <property type="entry name" value="P-loop containing nucleotide triphosphate hydrolases"/>
    <property type="match status" value="1"/>
</dbReference>
<dbReference type="RefSeq" id="WP_118917458.1">
    <property type="nucleotide sequence ID" value="NZ_CP032097.1"/>
</dbReference>
<dbReference type="InterPro" id="IPR027417">
    <property type="entry name" value="P-loop_NTPase"/>
</dbReference>
<dbReference type="InterPro" id="IPR002611">
    <property type="entry name" value="IstB_ATP-bd"/>
</dbReference>
<dbReference type="OrthoDB" id="8150723at2"/>
<keyword evidence="6" id="KW-1185">Reference proteome</keyword>
<keyword evidence="2" id="KW-0067">ATP-binding</keyword>
<proteinExistence type="predicted"/>
<dbReference type="EMBL" id="CP032097">
    <property type="protein sequence ID" value="AXX95279.1"/>
    <property type="molecule type" value="Genomic_DNA"/>
</dbReference>
<dbReference type="PANTHER" id="PTHR30050">
    <property type="entry name" value="CHROMOSOMAL REPLICATION INITIATOR PROTEIN DNAA"/>
    <property type="match status" value="1"/>
</dbReference>
<dbReference type="EMBL" id="NXIG01000008">
    <property type="protein sequence ID" value="RXI30073.1"/>
    <property type="molecule type" value="Genomic_DNA"/>
</dbReference>
<evidence type="ECO:0000256" key="1">
    <source>
        <dbReference type="ARBA" id="ARBA00022741"/>
    </source>
</evidence>
<sequence>MNMIKNLLLTLNMKGAIQEYHSQNENPESYNLTFDERLCLMLESEILYKDNRRIHNAMKKAKFKKPIATLSSVDLHTKRGLEPIRFKELSKCEFIKQKQNIVITGPTGMGKSFLSEALGKEAIYRGYTVRYFWISELIEEVHIQRDLDKYSKYLDNLKKIDLLIIDDFGARPLSIDDESILFEVIGVREDIASIIFASQVPVENWVSCMKNKTLADAIVDRLTHGSIKIELYGDSMRKNKLKK</sequence>
<accession>A0A347U8V1</accession>
<evidence type="ECO:0000259" key="3">
    <source>
        <dbReference type="Pfam" id="PF01695"/>
    </source>
</evidence>
<evidence type="ECO:0000256" key="2">
    <source>
        <dbReference type="ARBA" id="ARBA00022840"/>
    </source>
</evidence>
<dbReference type="GO" id="GO:0005524">
    <property type="term" value="F:ATP binding"/>
    <property type="evidence" value="ECO:0007669"/>
    <property type="project" value="UniProtKB-KW"/>
</dbReference>
<dbReference type="KEGG" id="aell:AELL_1621"/>
<dbReference type="NCBIfam" id="NF038214">
    <property type="entry name" value="IS21_help_AAA"/>
    <property type="match status" value="1"/>
</dbReference>
<dbReference type="InterPro" id="IPR047661">
    <property type="entry name" value="IstB"/>
</dbReference>
<dbReference type="SUPFAM" id="SSF52540">
    <property type="entry name" value="P-loop containing nucleoside triphosphate hydrolases"/>
    <property type="match status" value="1"/>
</dbReference>
<dbReference type="AlphaFoldDB" id="A0A347U8V1"/>
<dbReference type="GO" id="GO:0006260">
    <property type="term" value="P:DNA replication"/>
    <property type="evidence" value="ECO:0007669"/>
    <property type="project" value="TreeGrafter"/>
</dbReference>